<name>A0ABT5L1I5_9ALTE</name>
<dbReference type="PANTHER" id="PTHR30250">
    <property type="entry name" value="PST FAMILY PREDICTED COLANIC ACID TRANSPORTER"/>
    <property type="match status" value="1"/>
</dbReference>
<evidence type="ECO:0000256" key="1">
    <source>
        <dbReference type="ARBA" id="ARBA00004651"/>
    </source>
</evidence>
<feature type="transmembrane region" description="Helical" evidence="7">
    <location>
        <begin position="356"/>
        <end position="375"/>
    </location>
</feature>
<feature type="transmembrane region" description="Helical" evidence="7">
    <location>
        <begin position="286"/>
        <end position="306"/>
    </location>
</feature>
<feature type="transmembrane region" description="Helical" evidence="7">
    <location>
        <begin position="117"/>
        <end position="139"/>
    </location>
</feature>
<dbReference type="InterPro" id="IPR050833">
    <property type="entry name" value="Poly_Biosynth_Transport"/>
</dbReference>
<organism evidence="8 9">
    <name type="scientific">Alteromonas gilva</name>
    <dbReference type="NCBI Taxonomy" id="2987522"/>
    <lineage>
        <taxon>Bacteria</taxon>
        <taxon>Pseudomonadati</taxon>
        <taxon>Pseudomonadota</taxon>
        <taxon>Gammaproteobacteria</taxon>
        <taxon>Alteromonadales</taxon>
        <taxon>Alteromonadaceae</taxon>
        <taxon>Alteromonas/Salinimonas group</taxon>
        <taxon>Alteromonas</taxon>
    </lineage>
</organism>
<dbReference type="RefSeq" id="WP_273639097.1">
    <property type="nucleotide sequence ID" value="NZ_JAQQXP010000001.1"/>
</dbReference>
<protein>
    <submittedName>
        <fullName evidence="8">Oligosaccharide flippase family protein</fullName>
    </submittedName>
</protein>
<evidence type="ECO:0000313" key="9">
    <source>
        <dbReference type="Proteomes" id="UP001218788"/>
    </source>
</evidence>
<evidence type="ECO:0000256" key="7">
    <source>
        <dbReference type="SAM" id="Phobius"/>
    </source>
</evidence>
<reference evidence="8 9" key="1">
    <citation type="submission" date="2022-10" db="EMBL/GenBank/DDBJ databases">
        <title>Alteromonas sp. chi3 Genome sequencing.</title>
        <authorList>
            <person name="Park S."/>
        </authorList>
    </citation>
    <scope>NUCLEOTIDE SEQUENCE [LARGE SCALE GENOMIC DNA]</scope>
    <source>
        <strain evidence="9">chi3</strain>
    </source>
</reference>
<dbReference type="EMBL" id="JAQQXP010000001">
    <property type="protein sequence ID" value="MDC8830336.1"/>
    <property type="molecule type" value="Genomic_DNA"/>
</dbReference>
<feature type="transmembrane region" description="Helical" evidence="7">
    <location>
        <begin position="412"/>
        <end position="438"/>
    </location>
</feature>
<dbReference type="Pfam" id="PF13440">
    <property type="entry name" value="Polysacc_synt_3"/>
    <property type="match status" value="1"/>
</dbReference>
<sequence>MTDNFNFKRALGIAYLWNMLGKFVVRGLGIISTLIIVRLLEPEDFGLVAIAMLIIGLGNVLANIGVYRYLILKPDICDNDLNTAWTINIILRSIIVAGLLLLAPILANLWGDQDITLVIRLLALVELISMFKNVGMITFEKAVSFKQSAKLGVIAKFGSFTVTVISAFMLRNYMALVLGAITNAAFSTLFSYYISKYRPKFSLKIDRAMFSVSNHLFLRNILGYARSQMDLLIVGQFFGSSAAGKFNIARTFAIMPQTDIISPAMQPFFSASSKQSRDYSLVEMKFYQMLFLSFSLAFPAIIGLYILSEPFTLVVLGEKWIDVTPFIGMLGFLMLPFITQPLLFNLYDFKGKSGIGILNDLFGIFAIISAVMWLQPVDLTTFVETRIFVAFLSLLFMVWLARMLIHLSWLNVLLIVLVVSIPTFTMFAALKALMPVFLNINPTVVLLSVGIIGLVIYVLMFLLIASLCKRIKSHFLHFLYPDLIYKYTY</sequence>
<feature type="transmembrane region" description="Helical" evidence="7">
    <location>
        <begin position="90"/>
        <end position="111"/>
    </location>
</feature>
<proteinExistence type="inferred from homology"/>
<comment type="caution">
    <text evidence="8">The sequence shown here is derived from an EMBL/GenBank/DDBJ whole genome shotgun (WGS) entry which is preliminary data.</text>
</comment>
<feature type="transmembrane region" description="Helical" evidence="7">
    <location>
        <begin position="176"/>
        <end position="194"/>
    </location>
</feature>
<evidence type="ECO:0000256" key="3">
    <source>
        <dbReference type="ARBA" id="ARBA00022475"/>
    </source>
</evidence>
<dbReference type="PANTHER" id="PTHR30250:SF10">
    <property type="entry name" value="LIPOPOLYSACCHARIDE BIOSYNTHESIS PROTEIN WZXC"/>
    <property type="match status" value="1"/>
</dbReference>
<keyword evidence="9" id="KW-1185">Reference proteome</keyword>
<evidence type="ECO:0000256" key="4">
    <source>
        <dbReference type="ARBA" id="ARBA00022692"/>
    </source>
</evidence>
<keyword evidence="3" id="KW-1003">Cell membrane</keyword>
<feature type="transmembrane region" description="Helical" evidence="7">
    <location>
        <begin position="151"/>
        <end position="170"/>
    </location>
</feature>
<comment type="subcellular location">
    <subcellularLocation>
        <location evidence="1">Cell membrane</location>
        <topology evidence="1">Multi-pass membrane protein</topology>
    </subcellularLocation>
</comment>
<evidence type="ECO:0000313" key="8">
    <source>
        <dbReference type="EMBL" id="MDC8830336.1"/>
    </source>
</evidence>
<gene>
    <name evidence="8" type="ORF">OIK42_06110</name>
</gene>
<comment type="similarity">
    <text evidence="2">Belongs to the polysaccharide synthase family.</text>
</comment>
<evidence type="ECO:0000256" key="5">
    <source>
        <dbReference type="ARBA" id="ARBA00022989"/>
    </source>
</evidence>
<feature type="transmembrane region" description="Helical" evidence="7">
    <location>
        <begin position="20"/>
        <end position="40"/>
    </location>
</feature>
<keyword evidence="4 7" id="KW-0812">Transmembrane</keyword>
<feature type="transmembrane region" description="Helical" evidence="7">
    <location>
        <begin position="326"/>
        <end position="344"/>
    </location>
</feature>
<keyword evidence="5 7" id="KW-1133">Transmembrane helix</keyword>
<dbReference type="Proteomes" id="UP001218788">
    <property type="component" value="Unassembled WGS sequence"/>
</dbReference>
<accession>A0ABT5L1I5</accession>
<feature type="transmembrane region" description="Helical" evidence="7">
    <location>
        <begin position="444"/>
        <end position="468"/>
    </location>
</feature>
<evidence type="ECO:0000256" key="2">
    <source>
        <dbReference type="ARBA" id="ARBA00007430"/>
    </source>
</evidence>
<evidence type="ECO:0000256" key="6">
    <source>
        <dbReference type="ARBA" id="ARBA00023136"/>
    </source>
</evidence>
<feature type="transmembrane region" description="Helical" evidence="7">
    <location>
        <begin position="46"/>
        <end position="70"/>
    </location>
</feature>
<keyword evidence="6 7" id="KW-0472">Membrane</keyword>
<feature type="transmembrane region" description="Helical" evidence="7">
    <location>
        <begin position="387"/>
        <end position="405"/>
    </location>
</feature>